<dbReference type="Proteomes" id="UP000663881">
    <property type="component" value="Unassembled WGS sequence"/>
</dbReference>
<dbReference type="EMBL" id="CAJOAY010030419">
    <property type="protein sequence ID" value="CAF4419091.1"/>
    <property type="molecule type" value="Genomic_DNA"/>
</dbReference>
<gene>
    <name evidence="1" type="ORF">OKA104_LOCUS52413</name>
</gene>
<dbReference type="AlphaFoldDB" id="A0A820QBR1"/>
<feature type="non-terminal residue" evidence="1">
    <location>
        <position position="18"/>
    </location>
</feature>
<name>A0A820QBR1_9BILA</name>
<proteinExistence type="predicted"/>
<organism evidence="1 2">
    <name type="scientific">Adineta steineri</name>
    <dbReference type="NCBI Taxonomy" id="433720"/>
    <lineage>
        <taxon>Eukaryota</taxon>
        <taxon>Metazoa</taxon>
        <taxon>Spiralia</taxon>
        <taxon>Gnathifera</taxon>
        <taxon>Rotifera</taxon>
        <taxon>Eurotatoria</taxon>
        <taxon>Bdelloidea</taxon>
        <taxon>Adinetida</taxon>
        <taxon>Adinetidae</taxon>
        <taxon>Adineta</taxon>
    </lineage>
</organism>
<protein>
    <submittedName>
        <fullName evidence="1">Uncharacterized protein</fullName>
    </submittedName>
</protein>
<sequence length="18" mass="1978">MTDATDNHIDQVEDSEAS</sequence>
<reference evidence="1" key="1">
    <citation type="submission" date="2021-02" db="EMBL/GenBank/DDBJ databases">
        <authorList>
            <person name="Nowell W R."/>
        </authorList>
    </citation>
    <scope>NUCLEOTIDE SEQUENCE</scope>
</reference>
<comment type="caution">
    <text evidence="1">The sequence shown here is derived from an EMBL/GenBank/DDBJ whole genome shotgun (WGS) entry which is preliminary data.</text>
</comment>
<evidence type="ECO:0000313" key="2">
    <source>
        <dbReference type="Proteomes" id="UP000663881"/>
    </source>
</evidence>
<accession>A0A820QBR1</accession>
<evidence type="ECO:0000313" key="1">
    <source>
        <dbReference type="EMBL" id="CAF4419091.1"/>
    </source>
</evidence>